<dbReference type="EMBL" id="BPVZ01000081">
    <property type="protein sequence ID" value="GKV28973.1"/>
    <property type="molecule type" value="Genomic_DNA"/>
</dbReference>
<proteinExistence type="predicted"/>
<name>A0AAV5KX72_9ROSI</name>
<dbReference type="Proteomes" id="UP001054252">
    <property type="component" value="Unassembled WGS sequence"/>
</dbReference>
<evidence type="ECO:0000313" key="1">
    <source>
        <dbReference type="EMBL" id="GKV28973.1"/>
    </source>
</evidence>
<sequence length="120" mass="13741">MTDKLEDPVSLDEEISLEAEETVGEFEFVIFLHEEISLEAGVYKVSKEDMMDKFKECMIYTLAAKERFYKAIADRYRTAGTAISSDDRFSILECIRILQIMKGISYSTAREAITAFKNSL</sequence>
<accession>A0AAV5KX72</accession>
<gene>
    <name evidence="1" type="ORF">SLEP1_g37955</name>
</gene>
<reference evidence="1 2" key="1">
    <citation type="journal article" date="2021" name="Commun. Biol.">
        <title>The genome of Shorea leprosula (Dipterocarpaceae) highlights the ecological relevance of drought in aseasonal tropical rainforests.</title>
        <authorList>
            <person name="Ng K.K.S."/>
            <person name="Kobayashi M.J."/>
            <person name="Fawcett J.A."/>
            <person name="Hatakeyama M."/>
            <person name="Paape T."/>
            <person name="Ng C.H."/>
            <person name="Ang C.C."/>
            <person name="Tnah L.H."/>
            <person name="Lee C.T."/>
            <person name="Nishiyama T."/>
            <person name="Sese J."/>
            <person name="O'Brien M.J."/>
            <person name="Copetti D."/>
            <person name="Mohd Noor M.I."/>
            <person name="Ong R.C."/>
            <person name="Putra M."/>
            <person name="Sireger I.Z."/>
            <person name="Indrioko S."/>
            <person name="Kosugi Y."/>
            <person name="Izuno A."/>
            <person name="Isagi Y."/>
            <person name="Lee S.L."/>
            <person name="Shimizu K.K."/>
        </authorList>
    </citation>
    <scope>NUCLEOTIDE SEQUENCE [LARGE SCALE GENOMIC DNA]</scope>
    <source>
        <strain evidence="1">214</strain>
    </source>
</reference>
<evidence type="ECO:0000313" key="2">
    <source>
        <dbReference type="Proteomes" id="UP001054252"/>
    </source>
</evidence>
<keyword evidence="2" id="KW-1185">Reference proteome</keyword>
<comment type="caution">
    <text evidence="1">The sequence shown here is derived from an EMBL/GenBank/DDBJ whole genome shotgun (WGS) entry which is preliminary data.</text>
</comment>
<protein>
    <submittedName>
        <fullName evidence="1">Uncharacterized protein</fullName>
    </submittedName>
</protein>
<organism evidence="1 2">
    <name type="scientific">Rubroshorea leprosula</name>
    <dbReference type="NCBI Taxonomy" id="152421"/>
    <lineage>
        <taxon>Eukaryota</taxon>
        <taxon>Viridiplantae</taxon>
        <taxon>Streptophyta</taxon>
        <taxon>Embryophyta</taxon>
        <taxon>Tracheophyta</taxon>
        <taxon>Spermatophyta</taxon>
        <taxon>Magnoliopsida</taxon>
        <taxon>eudicotyledons</taxon>
        <taxon>Gunneridae</taxon>
        <taxon>Pentapetalae</taxon>
        <taxon>rosids</taxon>
        <taxon>malvids</taxon>
        <taxon>Malvales</taxon>
        <taxon>Dipterocarpaceae</taxon>
        <taxon>Rubroshorea</taxon>
    </lineage>
</organism>
<dbReference type="AlphaFoldDB" id="A0AAV5KX72"/>